<evidence type="ECO:0000313" key="3">
    <source>
        <dbReference type="Proteomes" id="UP000586095"/>
    </source>
</evidence>
<dbReference type="RefSeq" id="WP_185987067.1">
    <property type="nucleotide sequence ID" value="NZ_BAAALZ010000001.1"/>
</dbReference>
<comment type="caution">
    <text evidence="2">The sequence shown here is derived from an EMBL/GenBank/DDBJ whole genome shotgun (WGS) entry which is preliminary data.</text>
</comment>
<reference evidence="2 3" key="1">
    <citation type="submission" date="2020-07" db="EMBL/GenBank/DDBJ databases">
        <title>Sequencing the genomes of 1000 actinobacteria strains.</title>
        <authorList>
            <person name="Klenk H.-P."/>
        </authorList>
    </citation>
    <scope>NUCLEOTIDE SEQUENCE [LARGE SCALE GENOMIC DNA]</scope>
    <source>
        <strain evidence="2 3">DSM 17380</strain>
    </source>
</reference>
<dbReference type="Proteomes" id="UP000586095">
    <property type="component" value="Unassembled WGS sequence"/>
</dbReference>
<keyword evidence="1" id="KW-0812">Transmembrane</keyword>
<dbReference type="AlphaFoldDB" id="A0A852R2X0"/>
<organism evidence="2 3">
    <name type="scientific">Leucobacter aridicollis</name>
    <dbReference type="NCBI Taxonomy" id="283878"/>
    <lineage>
        <taxon>Bacteria</taxon>
        <taxon>Bacillati</taxon>
        <taxon>Actinomycetota</taxon>
        <taxon>Actinomycetes</taxon>
        <taxon>Micrococcales</taxon>
        <taxon>Microbacteriaceae</taxon>
        <taxon>Leucobacter</taxon>
    </lineage>
</organism>
<dbReference type="EMBL" id="JACCBD010000001">
    <property type="protein sequence ID" value="NYD27027.1"/>
    <property type="molecule type" value="Genomic_DNA"/>
</dbReference>
<sequence length="150" mass="15941">MQANEQPPEPAKQQPSANPVVVEAVIALVAAWGSWLVIPAEGIVMHWDIDGTPGWSLGPFGFALVAAVVTFVMGHFITVFVASRTGFSWTWPAPVALGVFWVAQAGFQLIGLGAASFGWAGALGVACYFAPFWPMLRRAQASGRDEADPE</sequence>
<name>A0A852R2X0_9MICO</name>
<evidence type="ECO:0008006" key="4">
    <source>
        <dbReference type="Google" id="ProtNLM"/>
    </source>
</evidence>
<evidence type="ECO:0000256" key="1">
    <source>
        <dbReference type="SAM" id="Phobius"/>
    </source>
</evidence>
<feature type="transmembrane region" description="Helical" evidence="1">
    <location>
        <begin position="60"/>
        <end position="82"/>
    </location>
</feature>
<keyword evidence="1" id="KW-0472">Membrane</keyword>
<accession>A0A852R2X0</accession>
<keyword evidence="1" id="KW-1133">Transmembrane helix</keyword>
<feature type="transmembrane region" description="Helical" evidence="1">
    <location>
        <begin position="89"/>
        <end position="110"/>
    </location>
</feature>
<keyword evidence="3" id="KW-1185">Reference proteome</keyword>
<proteinExistence type="predicted"/>
<gene>
    <name evidence="2" type="ORF">BJ960_001830</name>
</gene>
<evidence type="ECO:0000313" key="2">
    <source>
        <dbReference type="EMBL" id="NYD27027.1"/>
    </source>
</evidence>
<feature type="transmembrane region" description="Helical" evidence="1">
    <location>
        <begin position="116"/>
        <end position="136"/>
    </location>
</feature>
<feature type="transmembrane region" description="Helical" evidence="1">
    <location>
        <begin position="20"/>
        <end position="40"/>
    </location>
</feature>
<protein>
    <recommendedName>
        <fullName evidence="4">DUF1648 domain-containing protein</fullName>
    </recommendedName>
</protein>